<protein>
    <recommendedName>
        <fullName evidence="4">Nonspecific acid phosphatase</fullName>
    </recommendedName>
</protein>
<evidence type="ECO:0000313" key="3">
    <source>
        <dbReference type="Proteomes" id="UP000031643"/>
    </source>
</evidence>
<name>A0A0A8K5V8_9HYPH</name>
<dbReference type="EMBL" id="AP014648">
    <property type="protein sequence ID" value="BAQ18196.1"/>
    <property type="molecule type" value="Genomic_DNA"/>
</dbReference>
<dbReference type="KEGG" id="mcg:GL4_2762"/>
<evidence type="ECO:0000313" key="2">
    <source>
        <dbReference type="EMBL" id="BAQ18196.1"/>
    </source>
</evidence>
<feature type="signal peptide" evidence="1">
    <location>
        <begin position="1"/>
        <end position="25"/>
    </location>
</feature>
<dbReference type="Pfam" id="PF12710">
    <property type="entry name" value="HAD"/>
    <property type="match status" value="1"/>
</dbReference>
<dbReference type="STRING" id="1384459.GL4_2762"/>
<dbReference type="Gene3D" id="3.40.50.1000">
    <property type="entry name" value="HAD superfamily/HAD-like"/>
    <property type="match status" value="1"/>
</dbReference>
<dbReference type="OrthoDB" id="9799365at2"/>
<keyword evidence="3" id="KW-1185">Reference proteome</keyword>
<evidence type="ECO:0000256" key="1">
    <source>
        <dbReference type="SAM" id="SignalP"/>
    </source>
</evidence>
<accession>A0A0A8K5V8</accession>
<dbReference type="InterPro" id="IPR036412">
    <property type="entry name" value="HAD-like_sf"/>
</dbReference>
<dbReference type="SUPFAM" id="SSF56784">
    <property type="entry name" value="HAD-like"/>
    <property type="match status" value="1"/>
</dbReference>
<dbReference type="AlphaFoldDB" id="A0A0A8K5V8"/>
<feature type="chain" id="PRO_5002054536" description="Nonspecific acid phosphatase" evidence="1">
    <location>
        <begin position="26"/>
        <end position="354"/>
    </location>
</feature>
<organism evidence="2 3">
    <name type="scientific">Methyloceanibacter caenitepidi</name>
    <dbReference type="NCBI Taxonomy" id="1384459"/>
    <lineage>
        <taxon>Bacteria</taxon>
        <taxon>Pseudomonadati</taxon>
        <taxon>Pseudomonadota</taxon>
        <taxon>Alphaproteobacteria</taxon>
        <taxon>Hyphomicrobiales</taxon>
        <taxon>Hyphomicrobiaceae</taxon>
        <taxon>Methyloceanibacter</taxon>
    </lineage>
</organism>
<reference evidence="2 3" key="1">
    <citation type="submission" date="2014-09" db="EMBL/GenBank/DDBJ databases">
        <title>Genome sequencing of Methyloceanibacter caenitepidi Gela4.</title>
        <authorList>
            <person name="Takeuchi M."/>
            <person name="Susumu S."/>
            <person name="Kamagata Y."/>
            <person name="Oshima K."/>
            <person name="Hattori M."/>
            <person name="Iwasaki W."/>
        </authorList>
    </citation>
    <scope>NUCLEOTIDE SEQUENCE [LARGE SCALE GENOMIC DNA]</scope>
    <source>
        <strain evidence="2 3">Gela4</strain>
    </source>
</reference>
<gene>
    <name evidence="2" type="ORF">GL4_2762</name>
</gene>
<keyword evidence="1" id="KW-0732">Signal</keyword>
<dbReference type="InterPro" id="IPR023214">
    <property type="entry name" value="HAD_sf"/>
</dbReference>
<evidence type="ECO:0008006" key="4">
    <source>
        <dbReference type="Google" id="ProtNLM"/>
    </source>
</evidence>
<dbReference type="RefSeq" id="WP_045368253.1">
    <property type="nucleotide sequence ID" value="NZ_AP014648.1"/>
</dbReference>
<sequence>MTTTVRLMAVAGLIGVWMGASPARADDTPDPLPSWNDGSVKSNILDYVARVTTAGSPDFVPKPDRIATFDNDGTLWVEKPVYTQFVFVVDRVKATANQHPDWKTKEPFKSALDGNTQKLLTYGEKGAMALVTATHSGMTTVEFNDIVSAWLKTAKHPRFKRLYTDLTYAPMIELLEYLRANGFTTFIVSGGGTAFMRAYTEQCYGIPPWQVVGSSGETEFRYWDSSPTLVKLPDLLFFDDGPGKAEGINHYIGRQPIFAFGNSIGDKEMLEWTANCKGLCFMGLVHHDDAKREYAYGPDSDVGRFPVELMEDAMANGWNVVSMKDDWNRIFAWGKPQSGAASAPDMPGASPDGQ</sequence>
<dbReference type="Proteomes" id="UP000031643">
    <property type="component" value="Chromosome"/>
</dbReference>
<dbReference type="HOGENOM" id="CLU_052514_0_0_5"/>
<proteinExistence type="predicted"/>